<feature type="compositionally biased region" description="Polar residues" evidence="1">
    <location>
        <begin position="12"/>
        <end position="36"/>
    </location>
</feature>
<reference evidence="2" key="1">
    <citation type="journal article" date="2019" name="Sci. Rep.">
        <title>Draft genome of Tanacetum cinerariifolium, the natural source of mosquito coil.</title>
        <authorList>
            <person name="Yamashiro T."/>
            <person name="Shiraishi A."/>
            <person name="Satake H."/>
            <person name="Nakayama K."/>
        </authorList>
    </citation>
    <scope>NUCLEOTIDE SEQUENCE</scope>
</reference>
<gene>
    <name evidence="2" type="ORF">Tci_301073</name>
</gene>
<sequence length="117" mass="12823">MHRPVIHDFASEQITTSTGNIHSPSLNSSKTPTSAHANERDSSDLSKRTLLKLHNLAVNLALKIKPEAQVTCVSCDTHFGDGHFGLSLIFGENGTQAKRVGSNVHDKELHFYGTWLC</sequence>
<evidence type="ECO:0000256" key="1">
    <source>
        <dbReference type="SAM" id="MobiDB-lite"/>
    </source>
</evidence>
<evidence type="ECO:0000313" key="2">
    <source>
        <dbReference type="EMBL" id="GEX29098.1"/>
    </source>
</evidence>
<feature type="compositionally biased region" description="Basic and acidic residues" evidence="1">
    <location>
        <begin position="1"/>
        <end position="10"/>
    </location>
</feature>
<proteinExistence type="predicted"/>
<organism evidence="2">
    <name type="scientific">Tanacetum cinerariifolium</name>
    <name type="common">Dalmatian daisy</name>
    <name type="synonym">Chrysanthemum cinerariifolium</name>
    <dbReference type="NCBI Taxonomy" id="118510"/>
    <lineage>
        <taxon>Eukaryota</taxon>
        <taxon>Viridiplantae</taxon>
        <taxon>Streptophyta</taxon>
        <taxon>Embryophyta</taxon>
        <taxon>Tracheophyta</taxon>
        <taxon>Spermatophyta</taxon>
        <taxon>Magnoliopsida</taxon>
        <taxon>eudicotyledons</taxon>
        <taxon>Gunneridae</taxon>
        <taxon>Pentapetalae</taxon>
        <taxon>asterids</taxon>
        <taxon>campanulids</taxon>
        <taxon>Asterales</taxon>
        <taxon>Asteraceae</taxon>
        <taxon>Asteroideae</taxon>
        <taxon>Anthemideae</taxon>
        <taxon>Anthemidinae</taxon>
        <taxon>Tanacetum</taxon>
    </lineage>
</organism>
<accession>A0A699H3Z2</accession>
<comment type="caution">
    <text evidence="2">The sequence shown here is derived from an EMBL/GenBank/DDBJ whole genome shotgun (WGS) entry which is preliminary data.</text>
</comment>
<name>A0A699H3Z2_TANCI</name>
<dbReference type="AlphaFoldDB" id="A0A699H3Z2"/>
<protein>
    <submittedName>
        <fullName evidence="2">Cyclin-like protein</fullName>
    </submittedName>
</protein>
<dbReference type="EMBL" id="BKCJ010099836">
    <property type="protein sequence ID" value="GEX29098.1"/>
    <property type="molecule type" value="Genomic_DNA"/>
</dbReference>
<feature type="region of interest" description="Disordered" evidence="1">
    <location>
        <begin position="1"/>
        <end position="44"/>
    </location>
</feature>